<evidence type="ECO:0000256" key="1">
    <source>
        <dbReference type="SAM" id="SignalP"/>
    </source>
</evidence>
<proteinExistence type="predicted"/>
<feature type="chain" id="PRO_5044213542" evidence="1">
    <location>
        <begin position="17"/>
        <end position="81"/>
    </location>
</feature>
<evidence type="ECO:0000313" key="3">
    <source>
        <dbReference type="RefSeq" id="XP_039124928.1"/>
    </source>
</evidence>
<name>A0AB40BC87_DIOCR</name>
<dbReference type="PANTHER" id="PTHR34132">
    <property type="entry name" value="EMB|CAB87627.1-RELATED"/>
    <property type="match status" value="1"/>
</dbReference>
<dbReference type="RefSeq" id="XP_039124928.1">
    <property type="nucleotide sequence ID" value="XM_039268994.1"/>
</dbReference>
<dbReference type="PANTHER" id="PTHR34132:SF2">
    <property type="entry name" value="EMB|CAB87627.1-RELATED"/>
    <property type="match status" value="1"/>
</dbReference>
<protein>
    <submittedName>
        <fullName evidence="3">Uncharacterized protein LOC120261208</fullName>
    </submittedName>
</protein>
<evidence type="ECO:0000313" key="2">
    <source>
        <dbReference type="Proteomes" id="UP001515500"/>
    </source>
</evidence>
<dbReference type="AlphaFoldDB" id="A0AB40BC87"/>
<reference evidence="3" key="1">
    <citation type="submission" date="2025-08" db="UniProtKB">
        <authorList>
            <consortium name="RefSeq"/>
        </authorList>
    </citation>
    <scope>IDENTIFICATION</scope>
</reference>
<keyword evidence="1" id="KW-0732">Signal</keyword>
<gene>
    <name evidence="3" type="primary">LOC120261208</name>
</gene>
<feature type="signal peptide" evidence="1">
    <location>
        <begin position="1"/>
        <end position="16"/>
    </location>
</feature>
<sequence>MCPLRLILVFLSATLAGYVAWRSIGSAPTISDNVPENEDNADAVGAKNGRRVGLRKAIGDGLWVFWDMASGRYLWKAVQRR</sequence>
<dbReference type="GeneID" id="120261208"/>
<accession>A0AB40BC87</accession>
<organism evidence="2 3">
    <name type="scientific">Dioscorea cayennensis subsp. rotundata</name>
    <name type="common">White Guinea yam</name>
    <name type="synonym">Dioscorea rotundata</name>
    <dbReference type="NCBI Taxonomy" id="55577"/>
    <lineage>
        <taxon>Eukaryota</taxon>
        <taxon>Viridiplantae</taxon>
        <taxon>Streptophyta</taxon>
        <taxon>Embryophyta</taxon>
        <taxon>Tracheophyta</taxon>
        <taxon>Spermatophyta</taxon>
        <taxon>Magnoliopsida</taxon>
        <taxon>Liliopsida</taxon>
        <taxon>Dioscoreales</taxon>
        <taxon>Dioscoreaceae</taxon>
        <taxon>Dioscorea</taxon>
    </lineage>
</organism>
<dbReference type="Proteomes" id="UP001515500">
    <property type="component" value="Chromosome 5"/>
</dbReference>
<keyword evidence="2" id="KW-1185">Reference proteome</keyword>